<sequence>MRELYSVALSDWAERVNAAAVAAQPFFFLLDFELLEPRLYTESEWREQQLVSFAFPGGEGGVRAQRDAVSLTAHPIPTRRYREAFDLVQSGLQRGDSFLTNLTFATPIDLQGSLEAVYGNVSAKYRVWLPERFVAFSPETFITIDAAGFIRTSPMKGTALDTPAARSELVNDPKEVAEHATIVDLLRNDLSQVARGVRVSAYRYLRALETHEGGLVQTSSDIGANLPEEWREQLGYTLLRLLPAGSVSGAPKPATLDLIRRAEGEQRGYYCGIAGYYDGRALDTCVLIRFIEQRDQAYYFRSGGGITARSNWASEYAELNAKIRLPA</sequence>
<dbReference type="PRINTS" id="PR00095">
    <property type="entry name" value="ANTSNTHASEI"/>
</dbReference>
<dbReference type="GO" id="GO:0008909">
    <property type="term" value="F:isochorismate synthase activity"/>
    <property type="evidence" value="ECO:0007669"/>
    <property type="project" value="UniProtKB-EC"/>
</dbReference>
<dbReference type="InterPro" id="IPR005801">
    <property type="entry name" value="ADC_synthase"/>
</dbReference>
<keyword evidence="3" id="KW-1185">Reference proteome</keyword>
<dbReference type="Pfam" id="PF00425">
    <property type="entry name" value="Chorismate_bind"/>
    <property type="match status" value="1"/>
</dbReference>
<dbReference type="EC" id="5.4.4.2" evidence="2"/>
<organism evidence="2 3">
    <name type="scientific">Neolewinella maritima</name>
    <dbReference type="NCBI Taxonomy" id="1383882"/>
    <lineage>
        <taxon>Bacteria</taxon>
        <taxon>Pseudomonadati</taxon>
        <taxon>Bacteroidota</taxon>
        <taxon>Saprospiria</taxon>
        <taxon>Saprospirales</taxon>
        <taxon>Lewinellaceae</taxon>
        <taxon>Neolewinella</taxon>
    </lineage>
</organism>
<feature type="domain" description="Chorismate-utilising enzyme C-terminal" evidence="1">
    <location>
        <begin position="79"/>
        <end position="322"/>
    </location>
</feature>
<dbReference type="SUPFAM" id="SSF56322">
    <property type="entry name" value="ADC synthase"/>
    <property type="match status" value="1"/>
</dbReference>
<dbReference type="RefSeq" id="WP_238750497.1">
    <property type="nucleotide sequence ID" value="NZ_CAKLPZ010000001.1"/>
</dbReference>
<dbReference type="Gene3D" id="3.60.120.10">
    <property type="entry name" value="Anthranilate synthase"/>
    <property type="match status" value="1"/>
</dbReference>
<dbReference type="Proteomes" id="UP000837803">
    <property type="component" value="Unassembled WGS sequence"/>
</dbReference>
<dbReference type="PANTHER" id="PTHR11236">
    <property type="entry name" value="AMINOBENZOATE/ANTHRANILATE SYNTHASE"/>
    <property type="match status" value="1"/>
</dbReference>
<dbReference type="InterPro" id="IPR015890">
    <property type="entry name" value="Chorismate_C"/>
</dbReference>
<gene>
    <name evidence="2" type="primary">menF</name>
    <name evidence="2" type="ORF">LEM8419_01599</name>
</gene>
<dbReference type="InterPro" id="IPR019999">
    <property type="entry name" value="Anth_synth_I-like"/>
</dbReference>
<name>A0ABM9B031_9BACT</name>
<dbReference type="NCBIfam" id="NF005486">
    <property type="entry name" value="PRK07093.1"/>
    <property type="match status" value="1"/>
</dbReference>
<evidence type="ECO:0000313" key="3">
    <source>
        <dbReference type="Proteomes" id="UP000837803"/>
    </source>
</evidence>
<protein>
    <submittedName>
        <fullName evidence="2">Isochorismate synthase MenF</fullName>
        <ecNumber evidence="2">5.4.4.2</ecNumber>
    </submittedName>
</protein>
<evidence type="ECO:0000259" key="1">
    <source>
        <dbReference type="Pfam" id="PF00425"/>
    </source>
</evidence>
<comment type="caution">
    <text evidence="2">The sequence shown here is derived from an EMBL/GenBank/DDBJ whole genome shotgun (WGS) entry which is preliminary data.</text>
</comment>
<proteinExistence type="predicted"/>
<dbReference type="PANTHER" id="PTHR11236:SF50">
    <property type="entry name" value="AMINODEOXYCHORISMATE SYNTHASE COMPONENT 1"/>
    <property type="match status" value="1"/>
</dbReference>
<evidence type="ECO:0000313" key="2">
    <source>
        <dbReference type="EMBL" id="CAH1000446.1"/>
    </source>
</evidence>
<keyword evidence="2" id="KW-0413">Isomerase</keyword>
<dbReference type="EMBL" id="CAKLPZ010000001">
    <property type="protein sequence ID" value="CAH1000446.1"/>
    <property type="molecule type" value="Genomic_DNA"/>
</dbReference>
<accession>A0ABM9B031</accession>
<reference evidence="2" key="1">
    <citation type="submission" date="2021-12" db="EMBL/GenBank/DDBJ databases">
        <authorList>
            <person name="Rodrigo-Torres L."/>
            <person name="Arahal R. D."/>
            <person name="Lucena T."/>
        </authorList>
    </citation>
    <scope>NUCLEOTIDE SEQUENCE</scope>
    <source>
        <strain evidence="2">CECT 8419</strain>
    </source>
</reference>